<evidence type="ECO:0000256" key="2">
    <source>
        <dbReference type="SAM" id="Phobius"/>
    </source>
</evidence>
<protein>
    <submittedName>
        <fullName evidence="5">DUF2207 domain-containing protein</fullName>
    </submittedName>
</protein>
<evidence type="ECO:0000259" key="4">
    <source>
        <dbReference type="Pfam" id="PF20990"/>
    </source>
</evidence>
<feature type="compositionally biased region" description="Low complexity" evidence="1">
    <location>
        <begin position="642"/>
        <end position="653"/>
    </location>
</feature>
<dbReference type="InterPro" id="IPR018702">
    <property type="entry name" value="DUF2207"/>
</dbReference>
<feature type="transmembrane region" description="Helical" evidence="2">
    <location>
        <begin position="433"/>
        <end position="451"/>
    </location>
</feature>
<feature type="transmembrane region" description="Helical" evidence="2">
    <location>
        <begin position="485"/>
        <end position="508"/>
    </location>
</feature>
<feature type="domain" description="Predicted membrane protein YciQ-like C-terminal" evidence="4">
    <location>
        <begin position="307"/>
        <end position="599"/>
    </location>
</feature>
<evidence type="ECO:0000313" key="6">
    <source>
        <dbReference type="Proteomes" id="UP001070176"/>
    </source>
</evidence>
<proteinExistence type="predicted"/>
<keyword evidence="2" id="KW-0472">Membrane</keyword>
<evidence type="ECO:0000313" key="5">
    <source>
        <dbReference type="EMBL" id="MCX8531700.1"/>
    </source>
</evidence>
<feature type="transmembrane region" description="Helical" evidence="2">
    <location>
        <begin position="457"/>
        <end position="478"/>
    </location>
</feature>
<keyword evidence="2" id="KW-1133">Transmembrane helix</keyword>
<name>A0ABT3Y0N9_9FLAO</name>
<dbReference type="InterPro" id="IPR048389">
    <property type="entry name" value="YciQ-like_C"/>
</dbReference>
<dbReference type="EMBL" id="JAOVZV010000003">
    <property type="protein sequence ID" value="MCX8531700.1"/>
    <property type="molecule type" value="Genomic_DNA"/>
</dbReference>
<gene>
    <name evidence="5" type="ORF">OEA66_04920</name>
</gene>
<accession>A0ABT3Y0N9</accession>
<dbReference type="Pfam" id="PF09972">
    <property type="entry name" value="DUF2207"/>
    <property type="match status" value="1"/>
</dbReference>
<feature type="compositionally biased region" description="Gly residues" evidence="1">
    <location>
        <begin position="669"/>
        <end position="687"/>
    </location>
</feature>
<reference evidence="5" key="1">
    <citation type="submission" date="2022-10" db="EMBL/GenBank/DDBJ databases">
        <title>Chryseobacterium sp. nov., a novel bacterial species.</title>
        <authorList>
            <person name="Cao Y."/>
        </authorList>
    </citation>
    <scope>NUCLEOTIDE SEQUENCE</scope>
    <source>
        <strain evidence="5">KC 927</strain>
    </source>
</reference>
<dbReference type="Pfam" id="PF20990">
    <property type="entry name" value="DUF2207_C"/>
    <property type="match status" value="1"/>
</dbReference>
<dbReference type="Proteomes" id="UP001070176">
    <property type="component" value="Unassembled WGS sequence"/>
</dbReference>
<feature type="region of interest" description="Disordered" evidence="1">
    <location>
        <begin position="642"/>
        <end position="687"/>
    </location>
</feature>
<evidence type="ECO:0000259" key="3">
    <source>
        <dbReference type="Pfam" id="PF09972"/>
    </source>
</evidence>
<sequence length="687" mass="76310">MADFPAAVAVVVAAAVGKISDMKNFIQIVTLCFSFLVFGQENVIAVPTQSEDFVETTQDNSQRERIVSFNSDIYIAENADVTVTEIIKVFATGNDIKRGIFRALPTVRNINGGKEKISYKIISIEKDGVAESYHKETQNGIFKIYIGDKDSYLQSGFYTYKIIYKTQDQIGKFKGYDEFYWNVNGTDWTFPVEQIQATIHLPKGADILQNSCYTGNQGSTEGNCTAGKLSSTEMIFKANNLKEYQNLTVAVGFKANVLKVPSGFTKWINKNWPSLSLVVASLYLSFFYFINWRKYGRNPEKPVVIPQFNAPNNLSPATLGYIDKGKFETDLVTANLVDLSIKGFVDIDEVKDIKKTFLSKMFNLEKKESGNINIQSDQKLLLKKIFGTEKKISVNGTYNSKIKNAVEDFKNFIIKENKVFVEKVSNKKIVYQAIKIMLASFYLALIVSSLITWNFKILLMSSVIVLFAGLFTTVLVFIWKDGSKLIFFVVLLFSSTFILPMFFMAFSQSDDITSFESDCFKFLIFGIISILIFRYLVNKPSEEKVKMDSEIEGFKMYLSVAEENQLKFHNPPEMTSAVYEKFLPYAIVFGVEGIWGKRFRDKLQETIDNTESYVDVQDHFGYSFATSFTSALRESTVTPLSSFSSSSSSSSSGSSGGSSYSGGSSSSGSSGGGSSGGGGGGGGGGGW</sequence>
<comment type="caution">
    <text evidence="5">The sequence shown here is derived from an EMBL/GenBank/DDBJ whole genome shotgun (WGS) entry which is preliminary data.</text>
</comment>
<organism evidence="5 6">
    <name type="scientific">Chryseobacterium luquanense</name>
    <dbReference type="NCBI Taxonomy" id="2983766"/>
    <lineage>
        <taxon>Bacteria</taxon>
        <taxon>Pseudomonadati</taxon>
        <taxon>Bacteroidota</taxon>
        <taxon>Flavobacteriia</taxon>
        <taxon>Flavobacteriales</taxon>
        <taxon>Weeksellaceae</taxon>
        <taxon>Chryseobacterium group</taxon>
        <taxon>Chryseobacterium</taxon>
    </lineage>
</organism>
<keyword evidence="6" id="KW-1185">Reference proteome</keyword>
<feature type="transmembrane region" description="Helical" evidence="2">
    <location>
        <begin position="520"/>
        <end position="537"/>
    </location>
</feature>
<evidence type="ECO:0000256" key="1">
    <source>
        <dbReference type="SAM" id="MobiDB-lite"/>
    </source>
</evidence>
<feature type="transmembrane region" description="Helical" evidence="2">
    <location>
        <begin position="272"/>
        <end position="291"/>
    </location>
</feature>
<keyword evidence="2" id="KW-0812">Transmembrane</keyword>
<feature type="domain" description="DUF2207" evidence="3">
    <location>
        <begin position="66"/>
        <end position="253"/>
    </location>
</feature>